<dbReference type="PANTHER" id="PTHR43060:SF15">
    <property type="entry name" value="3-HYDROXYISOBUTYRATE DEHYDROGENASE-LIKE 1, MITOCHONDRIAL-RELATED"/>
    <property type="match status" value="1"/>
</dbReference>
<feature type="domain" description="6-phosphogluconate dehydrogenase NADP-binding" evidence="4">
    <location>
        <begin position="3"/>
        <end position="162"/>
    </location>
</feature>
<dbReference type="InterPro" id="IPR036291">
    <property type="entry name" value="NAD(P)-bd_dom_sf"/>
</dbReference>
<gene>
    <name evidence="6" type="ORF">LSG31_19065</name>
</gene>
<protein>
    <submittedName>
        <fullName evidence="6">NAD(P)-dependent oxidoreductase</fullName>
    </submittedName>
</protein>
<proteinExistence type="inferred from homology"/>
<dbReference type="EMBL" id="CP089291">
    <property type="protein sequence ID" value="UOF89944.1"/>
    <property type="molecule type" value="Genomic_DNA"/>
</dbReference>
<evidence type="ECO:0000259" key="5">
    <source>
        <dbReference type="Pfam" id="PF14833"/>
    </source>
</evidence>
<dbReference type="InterPro" id="IPR015815">
    <property type="entry name" value="HIBADH-related"/>
</dbReference>
<sequence length="296" mass="31788">MKRIGFIGLGIMGEPMAVNLLNAGYELSVYNRTRAKAEELVKKGANRCDFPADVARQSEVVFTMLTADTAVEEVVFGNRGILEGASAGLIVIDCSTISPNTSQKIYEALGKIGVDMLDAPVTGSKPQATEGNLTFMVGGKKEVYETCLPLFETMGKAAYYMGESGAGSYTKLANNTMGAINLLSLVEGMMIATKAGVDPELFVKVVSGGGARSGMTDNKSPKIINRDFQPDFATALMYKDMKLATQLAEQLNIPVPVLSTVKQLLQMATANGYGFEDVSSVVKCYEEWADIVVQKR</sequence>
<dbReference type="Gene3D" id="3.40.50.720">
    <property type="entry name" value="NAD(P)-binding Rossmann-like Domain"/>
    <property type="match status" value="1"/>
</dbReference>
<keyword evidence="7" id="KW-1185">Reference proteome</keyword>
<dbReference type="InterPro" id="IPR008927">
    <property type="entry name" value="6-PGluconate_DH-like_C_sf"/>
</dbReference>
<reference evidence="6" key="1">
    <citation type="submission" date="2021-12" db="EMBL/GenBank/DDBJ databases">
        <title>Alicyclobacillaceae gen. nov., sp. nov., isolated from chalcocite enrichment system.</title>
        <authorList>
            <person name="Jiang Z."/>
        </authorList>
    </citation>
    <scope>NUCLEOTIDE SEQUENCE</scope>
    <source>
        <strain evidence="6">MYW30-H2</strain>
    </source>
</reference>
<comment type="similarity">
    <text evidence="1">Belongs to the HIBADH-related family.</text>
</comment>
<evidence type="ECO:0000313" key="7">
    <source>
        <dbReference type="Proteomes" id="UP000830167"/>
    </source>
</evidence>
<name>A0ABY4CIU6_9BACL</name>
<dbReference type="RefSeq" id="WP_347436639.1">
    <property type="nucleotide sequence ID" value="NZ_CP089291.1"/>
</dbReference>
<dbReference type="PANTHER" id="PTHR43060">
    <property type="entry name" value="3-HYDROXYISOBUTYRATE DEHYDROGENASE-LIKE 1, MITOCHONDRIAL-RELATED"/>
    <property type="match status" value="1"/>
</dbReference>
<dbReference type="InterPro" id="IPR002204">
    <property type="entry name" value="3-OH-isobutyrate_DH-rel_CS"/>
</dbReference>
<evidence type="ECO:0000256" key="3">
    <source>
        <dbReference type="ARBA" id="ARBA00023027"/>
    </source>
</evidence>
<dbReference type="InterPro" id="IPR006115">
    <property type="entry name" value="6PGDH_NADP-bd"/>
</dbReference>
<feature type="domain" description="3-hydroxyisobutyrate dehydrogenase-like NAD-binding" evidence="5">
    <location>
        <begin position="165"/>
        <end position="285"/>
    </location>
</feature>
<dbReference type="SUPFAM" id="SSF51735">
    <property type="entry name" value="NAD(P)-binding Rossmann-fold domains"/>
    <property type="match status" value="1"/>
</dbReference>
<evidence type="ECO:0000313" key="6">
    <source>
        <dbReference type="EMBL" id="UOF89944.1"/>
    </source>
</evidence>
<evidence type="ECO:0000259" key="4">
    <source>
        <dbReference type="Pfam" id="PF03446"/>
    </source>
</evidence>
<dbReference type="Pfam" id="PF03446">
    <property type="entry name" value="NAD_binding_2"/>
    <property type="match status" value="1"/>
</dbReference>
<evidence type="ECO:0000256" key="1">
    <source>
        <dbReference type="ARBA" id="ARBA00009080"/>
    </source>
</evidence>
<accession>A0ABY4CIU6</accession>
<organism evidence="6 7">
    <name type="scientific">Fodinisporobacter ferrooxydans</name>
    <dbReference type="NCBI Taxonomy" id="2901836"/>
    <lineage>
        <taxon>Bacteria</taxon>
        <taxon>Bacillati</taxon>
        <taxon>Bacillota</taxon>
        <taxon>Bacilli</taxon>
        <taxon>Bacillales</taxon>
        <taxon>Alicyclobacillaceae</taxon>
        <taxon>Fodinisporobacter</taxon>
    </lineage>
</organism>
<dbReference type="Proteomes" id="UP000830167">
    <property type="component" value="Chromosome"/>
</dbReference>
<keyword evidence="2" id="KW-0560">Oxidoreductase</keyword>
<dbReference type="PROSITE" id="PS00895">
    <property type="entry name" value="3_HYDROXYISOBUT_DH"/>
    <property type="match status" value="1"/>
</dbReference>
<dbReference type="Pfam" id="PF14833">
    <property type="entry name" value="NAD_binding_11"/>
    <property type="match status" value="1"/>
</dbReference>
<dbReference type="InterPro" id="IPR029154">
    <property type="entry name" value="HIBADH-like_NADP-bd"/>
</dbReference>
<dbReference type="InterPro" id="IPR013328">
    <property type="entry name" value="6PGD_dom2"/>
</dbReference>
<dbReference type="SUPFAM" id="SSF48179">
    <property type="entry name" value="6-phosphogluconate dehydrogenase C-terminal domain-like"/>
    <property type="match status" value="1"/>
</dbReference>
<keyword evidence="3" id="KW-0520">NAD</keyword>
<evidence type="ECO:0000256" key="2">
    <source>
        <dbReference type="ARBA" id="ARBA00023002"/>
    </source>
</evidence>
<dbReference type="Gene3D" id="1.10.1040.10">
    <property type="entry name" value="N-(1-d-carboxylethyl)-l-norvaline Dehydrogenase, domain 2"/>
    <property type="match status" value="1"/>
</dbReference>
<dbReference type="PIRSF" id="PIRSF000103">
    <property type="entry name" value="HIBADH"/>
    <property type="match status" value="1"/>
</dbReference>